<dbReference type="PANTHER" id="PTHR20898">
    <property type="entry name" value="DAEDALUS ON 3-RELATED-RELATED"/>
    <property type="match status" value="1"/>
</dbReference>
<reference evidence="1" key="2">
    <citation type="submission" date="2020-05" db="UniProtKB">
        <authorList>
            <consortium name="EnsemblMetazoa"/>
        </authorList>
    </citation>
    <scope>IDENTIFICATION</scope>
    <source>
        <strain evidence="1">WRAIR2</strain>
    </source>
</reference>
<accession>A0A182NRB3</accession>
<dbReference type="InterPro" id="IPR010512">
    <property type="entry name" value="DUF1091"/>
</dbReference>
<evidence type="ECO:0000313" key="2">
    <source>
        <dbReference type="Proteomes" id="UP000075884"/>
    </source>
</evidence>
<name>A0A182NRB3_9DIPT</name>
<dbReference type="VEuPathDB" id="VectorBase:ADIR010203"/>
<evidence type="ECO:0000313" key="1">
    <source>
        <dbReference type="EnsemblMetazoa" id="ADIR010203-PA"/>
    </source>
</evidence>
<dbReference type="Pfam" id="PF06477">
    <property type="entry name" value="DUF1091"/>
    <property type="match status" value="2"/>
</dbReference>
<dbReference type="Proteomes" id="UP000075884">
    <property type="component" value="Unassembled WGS sequence"/>
</dbReference>
<dbReference type="AlphaFoldDB" id="A0A182NRB3"/>
<keyword evidence="2" id="KW-1185">Reference proteome</keyword>
<organism evidence="1 2">
    <name type="scientific">Anopheles dirus</name>
    <dbReference type="NCBI Taxonomy" id="7168"/>
    <lineage>
        <taxon>Eukaryota</taxon>
        <taxon>Metazoa</taxon>
        <taxon>Ecdysozoa</taxon>
        <taxon>Arthropoda</taxon>
        <taxon>Hexapoda</taxon>
        <taxon>Insecta</taxon>
        <taxon>Pterygota</taxon>
        <taxon>Neoptera</taxon>
        <taxon>Endopterygota</taxon>
        <taxon>Diptera</taxon>
        <taxon>Nematocera</taxon>
        <taxon>Culicoidea</taxon>
        <taxon>Culicidae</taxon>
        <taxon>Anophelinae</taxon>
        <taxon>Anopheles</taxon>
    </lineage>
</organism>
<protein>
    <submittedName>
        <fullName evidence="1">Uncharacterized protein</fullName>
    </submittedName>
</protein>
<reference evidence="2" key="1">
    <citation type="submission" date="2013-03" db="EMBL/GenBank/DDBJ databases">
        <title>The Genome Sequence of Anopheles dirus WRAIR2.</title>
        <authorList>
            <consortium name="The Broad Institute Genomics Platform"/>
            <person name="Neafsey D.E."/>
            <person name="Walton C."/>
            <person name="Walker B."/>
            <person name="Young S.K."/>
            <person name="Zeng Q."/>
            <person name="Gargeya S."/>
            <person name="Fitzgerald M."/>
            <person name="Haas B."/>
            <person name="Abouelleil A."/>
            <person name="Allen A.W."/>
            <person name="Alvarado L."/>
            <person name="Arachchi H.M."/>
            <person name="Berlin A.M."/>
            <person name="Chapman S.B."/>
            <person name="Gainer-Dewar J."/>
            <person name="Goldberg J."/>
            <person name="Griggs A."/>
            <person name="Gujja S."/>
            <person name="Hansen M."/>
            <person name="Howarth C."/>
            <person name="Imamovic A."/>
            <person name="Ireland A."/>
            <person name="Larimer J."/>
            <person name="McCowan C."/>
            <person name="Murphy C."/>
            <person name="Pearson M."/>
            <person name="Poon T.W."/>
            <person name="Priest M."/>
            <person name="Roberts A."/>
            <person name="Saif S."/>
            <person name="Shea T."/>
            <person name="Sisk P."/>
            <person name="Sykes S."/>
            <person name="Wortman J."/>
            <person name="Nusbaum C."/>
            <person name="Birren B."/>
        </authorList>
    </citation>
    <scope>NUCLEOTIDE SEQUENCE [LARGE SCALE GENOMIC DNA]</scope>
    <source>
        <strain evidence="2">WRAIR2</strain>
    </source>
</reference>
<proteinExistence type="predicted"/>
<dbReference type="PANTHER" id="PTHR20898:SF0">
    <property type="entry name" value="DAEDALUS ON 3-RELATED"/>
    <property type="match status" value="1"/>
</dbReference>
<sequence>MHQFANGNTALNVSAFVPQTINYAAISVQALYKYTTYHPFMIDWVMEYCQVYRVGMFNPSTALVMMKVMKETAPHIYHSCPHGNRTYEVFWLFEPKYIPPTLPSGDYRLDIYIHESDNSNFFALQLFGAVRVAQLKKNSKSEQNTSHTMRITKMQCIETPYKNTVLNLCQMEQYPNGVTGLNISVDIPQLVHYVTVSVKVFYKYTTYRPFMIDWNMEYCQAARVGGRFNPSTALIMKVIETTLPEHYHPCPQGNRTYAVFWLFEPKYIPKTLPSGDYRMDVHIRDSSNGNLIALQLFASVRNHGFVG</sequence>
<dbReference type="EnsemblMetazoa" id="ADIR010203-RA">
    <property type="protein sequence ID" value="ADIR010203-PA"/>
    <property type="gene ID" value="ADIR010203"/>
</dbReference>